<dbReference type="PROSITE" id="PS51186">
    <property type="entry name" value="GNAT"/>
    <property type="match status" value="1"/>
</dbReference>
<sequence>KSNKGKDKKLKRIEENKKLDEHWKLVEAANNVTDPLAPLVSFQNFNKNGLSVALSCVKAQCLDAETLKWAFDLTKANMEELYSSSWGWNDKEKLKELSDDRMWFLLATNQSKPVAFCSFRFDLDFGEPVVYCYEIQLEKEMQRKGLGRFIMQILQLLAVKNNMNKVVSTVLRCNESSKNFFMEKLKYEVDASSPEDAVYVILSKTTK</sequence>
<evidence type="ECO:0000256" key="11">
    <source>
        <dbReference type="ARBA" id="ARBA00049524"/>
    </source>
</evidence>
<dbReference type="GO" id="GO:1990189">
    <property type="term" value="F:protein N-terminal-serine acetyltransferase activity"/>
    <property type="evidence" value="ECO:0007669"/>
    <property type="project" value="UniProtKB-EC"/>
</dbReference>
<comment type="similarity">
    <text evidence="3">Belongs to the acetyltransferase family. NAA40 subfamily.</text>
</comment>
<evidence type="ECO:0000313" key="13">
    <source>
        <dbReference type="Ensembl" id="ENSCSAVP00000009013.1"/>
    </source>
</evidence>
<dbReference type="GeneTree" id="ENSGT00390000014903"/>
<dbReference type="InterPro" id="IPR039949">
    <property type="entry name" value="NAA40"/>
</dbReference>
<dbReference type="OMA" id="AYLHYRF"/>
<dbReference type="AlphaFoldDB" id="H2YUK3"/>
<evidence type="ECO:0000256" key="5">
    <source>
        <dbReference type="ARBA" id="ARBA00015043"/>
    </source>
</evidence>
<keyword evidence="9" id="KW-0012">Acyltransferase</keyword>
<evidence type="ECO:0000313" key="14">
    <source>
        <dbReference type="Proteomes" id="UP000007875"/>
    </source>
</evidence>
<dbReference type="SUPFAM" id="SSF55729">
    <property type="entry name" value="Acyl-CoA N-acyltransferases (Nat)"/>
    <property type="match status" value="1"/>
</dbReference>
<name>H2YUK3_CIOSA</name>
<dbReference type="GO" id="GO:0010485">
    <property type="term" value="F:histone H4 acetyltransferase activity"/>
    <property type="evidence" value="ECO:0007669"/>
    <property type="project" value="InterPro"/>
</dbReference>
<evidence type="ECO:0000256" key="9">
    <source>
        <dbReference type="ARBA" id="ARBA00023315"/>
    </source>
</evidence>
<reference evidence="13" key="3">
    <citation type="submission" date="2025-09" db="UniProtKB">
        <authorList>
            <consortium name="Ensembl"/>
        </authorList>
    </citation>
    <scope>IDENTIFICATION</scope>
</reference>
<comment type="catalytic activity">
    <reaction evidence="10">
        <text>N-terminal L-seryl-[histone H2A] + acetyl-CoA = N-terminal N(alpha)-acetyl-L-seryl-[histone H2A] + CoA + H(+)</text>
        <dbReference type="Rhea" id="RHEA:50600"/>
        <dbReference type="Rhea" id="RHEA-COMP:12742"/>
        <dbReference type="Rhea" id="RHEA-COMP:12744"/>
        <dbReference type="ChEBI" id="CHEBI:15378"/>
        <dbReference type="ChEBI" id="CHEBI:57287"/>
        <dbReference type="ChEBI" id="CHEBI:57288"/>
        <dbReference type="ChEBI" id="CHEBI:64738"/>
        <dbReference type="ChEBI" id="CHEBI:83690"/>
        <dbReference type="EC" id="2.3.1.257"/>
    </reaction>
</comment>
<evidence type="ECO:0000256" key="8">
    <source>
        <dbReference type="ARBA" id="ARBA00023242"/>
    </source>
</evidence>
<dbReference type="Proteomes" id="UP000007875">
    <property type="component" value="Unassembled WGS sequence"/>
</dbReference>
<dbReference type="eggNOG" id="KOG2488">
    <property type="taxonomic scope" value="Eukaryota"/>
</dbReference>
<accession>H2YUK3</accession>
<protein>
    <recommendedName>
        <fullName evidence="5">N-alpha-acetyltransferase 40</fullName>
        <ecNumber evidence="4">2.3.1.257</ecNumber>
    </recommendedName>
</protein>
<keyword evidence="8" id="KW-0539">Nucleus</keyword>
<feature type="domain" description="N-acetyltransferase" evidence="12">
    <location>
        <begin position="65"/>
        <end position="207"/>
    </location>
</feature>
<reference evidence="14" key="1">
    <citation type="submission" date="2003-08" db="EMBL/GenBank/DDBJ databases">
        <authorList>
            <person name="Birren B."/>
            <person name="Nusbaum C."/>
            <person name="Abebe A."/>
            <person name="Abouelleil A."/>
            <person name="Adekoya E."/>
            <person name="Ait-zahra M."/>
            <person name="Allen N."/>
            <person name="Allen T."/>
            <person name="An P."/>
            <person name="Anderson M."/>
            <person name="Anderson S."/>
            <person name="Arachchi H."/>
            <person name="Armbruster J."/>
            <person name="Bachantsang P."/>
            <person name="Baldwin J."/>
            <person name="Barry A."/>
            <person name="Bayul T."/>
            <person name="Blitshsteyn B."/>
            <person name="Bloom T."/>
            <person name="Blye J."/>
            <person name="Boguslavskiy L."/>
            <person name="Borowsky M."/>
            <person name="Boukhgalter B."/>
            <person name="Brunache A."/>
            <person name="Butler J."/>
            <person name="Calixte N."/>
            <person name="Calvo S."/>
            <person name="Camarata J."/>
            <person name="Campo K."/>
            <person name="Chang J."/>
            <person name="Cheshatsang Y."/>
            <person name="Citroen M."/>
            <person name="Collymore A."/>
            <person name="Considine T."/>
            <person name="Cook A."/>
            <person name="Cooke P."/>
            <person name="Corum B."/>
            <person name="Cuomo C."/>
            <person name="David R."/>
            <person name="Dawoe T."/>
            <person name="Degray S."/>
            <person name="Dodge S."/>
            <person name="Dooley K."/>
            <person name="Dorje P."/>
            <person name="Dorjee K."/>
            <person name="Dorris L."/>
            <person name="Duffey N."/>
            <person name="Dupes A."/>
            <person name="Elkins T."/>
            <person name="Engels R."/>
            <person name="Erickson J."/>
            <person name="Farina A."/>
            <person name="Faro S."/>
            <person name="Ferreira P."/>
            <person name="Fischer H."/>
            <person name="Fitzgerald M."/>
            <person name="Foley K."/>
            <person name="Gage D."/>
            <person name="Galagan J."/>
            <person name="Gearin G."/>
            <person name="Gnerre S."/>
            <person name="Gnirke A."/>
            <person name="Goyette A."/>
            <person name="Graham J."/>
            <person name="Grandbois E."/>
            <person name="Gyaltsen K."/>
            <person name="Hafez N."/>
            <person name="Hagopian D."/>
            <person name="Hagos B."/>
            <person name="Hall J."/>
            <person name="Hatcher B."/>
            <person name="Heller A."/>
            <person name="Higgins H."/>
            <person name="Honan T."/>
            <person name="Horn A."/>
            <person name="Houde N."/>
            <person name="Hughes L."/>
            <person name="Hulme W."/>
            <person name="Husby E."/>
            <person name="Iliev I."/>
            <person name="Jaffe D."/>
            <person name="Jones C."/>
            <person name="Kamal M."/>
            <person name="Kamat A."/>
            <person name="Kamvysselis M."/>
            <person name="Karlsson E."/>
            <person name="Kells C."/>
            <person name="Kieu A."/>
            <person name="Kisner P."/>
            <person name="Kodira C."/>
            <person name="Kulbokas E."/>
            <person name="Labutti K."/>
            <person name="Lama D."/>
            <person name="Landers T."/>
            <person name="Leger J."/>
            <person name="Levine S."/>
            <person name="Lewis D."/>
            <person name="Lewis T."/>
            <person name="Lindblad-toh K."/>
            <person name="Liu X."/>
            <person name="Lokyitsang T."/>
            <person name="Lokyitsang Y."/>
            <person name="Lucien O."/>
            <person name="Lui A."/>
            <person name="Ma L.J."/>
            <person name="Mabbitt R."/>
            <person name="Macdonald J."/>
            <person name="Maclean C."/>
            <person name="Major J."/>
            <person name="Manning J."/>
            <person name="Marabella R."/>
            <person name="Maru K."/>
            <person name="Matthews C."/>
            <person name="Mauceli E."/>
            <person name="Mccarthy M."/>
            <person name="Mcdonough S."/>
            <person name="Mcghee T."/>
            <person name="Meldrim J."/>
            <person name="Meneus L."/>
            <person name="Mesirov J."/>
            <person name="Mihalev A."/>
            <person name="Mihova T."/>
            <person name="Mikkelsen T."/>
            <person name="Mlenga V."/>
            <person name="Moru K."/>
            <person name="Mozes J."/>
            <person name="Mulrain L."/>
            <person name="Munson G."/>
            <person name="Naylor J."/>
            <person name="Newes C."/>
            <person name="Nguyen C."/>
            <person name="Nguyen N."/>
            <person name="Nguyen T."/>
            <person name="Nicol R."/>
            <person name="Nielsen C."/>
            <person name="Nizzari M."/>
            <person name="Norbu C."/>
            <person name="Norbu N."/>
            <person name="O'donnell P."/>
            <person name="Okoawo O."/>
            <person name="O'leary S."/>
            <person name="Omotosho B."/>
            <person name="O'neill K."/>
            <person name="Osman S."/>
            <person name="Parker S."/>
            <person name="Perrin D."/>
            <person name="Phunkhang P."/>
            <person name="Piqani B."/>
            <person name="Purcell S."/>
            <person name="Rachupka T."/>
            <person name="Ramasamy U."/>
            <person name="Rameau R."/>
            <person name="Ray V."/>
            <person name="Raymond C."/>
            <person name="Retta R."/>
            <person name="Richardson S."/>
            <person name="Rise C."/>
            <person name="Rodriguez J."/>
            <person name="Rogers J."/>
            <person name="Rogov P."/>
            <person name="Rutman M."/>
            <person name="Schupbach R."/>
            <person name="Seaman C."/>
            <person name="Settipalli S."/>
            <person name="Sharpe T."/>
            <person name="Sheridan J."/>
            <person name="Sherpa N."/>
            <person name="Shi J."/>
            <person name="Smirnov S."/>
            <person name="Smith C."/>
            <person name="Sougnez C."/>
            <person name="Spencer B."/>
            <person name="Stalker J."/>
            <person name="Stange-thomann N."/>
            <person name="Stavropoulos S."/>
            <person name="Stetson K."/>
            <person name="Stone C."/>
            <person name="Stone S."/>
            <person name="Stubbs M."/>
            <person name="Talamas J."/>
            <person name="Tchuinga P."/>
            <person name="Tenzing P."/>
            <person name="Tesfaye S."/>
            <person name="Theodore J."/>
            <person name="Thoulutsang Y."/>
            <person name="Topham K."/>
            <person name="Towey S."/>
            <person name="Tsamla T."/>
            <person name="Tsomo N."/>
            <person name="Vallee D."/>
            <person name="Vassiliev H."/>
            <person name="Venkataraman V."/>
            <person name="Vinson J."/>
            <person name="Vo A."/>
            <person name="Wade C."/>
            <person name="Wang S."/>
            <person name="Wangchuk T."/>
            <person name="Wangdi T."/>
            <person name="Whittaker C."/>
            <person name="Wilkinson J."/>
            <person name="Wu Y."/>
            <person name="Wyman D."/>
            <person name="Yadav S."/>
            <person name="Yang S."/>
            <person name="Yang X."/>
            <person name="Yeager S."/>
            <person name="Yee E."/>
            <person name="Young G."/>
            <person name="Zainoun J."/>
            <person name="Zembeck L."/>
            <person name="Zimmer A."/>
            <person name="Zody M."/>
            <person name="Lander E."/>
        </authorList>
    </citation>
    <scope>NUCLEOTIDE SEQUENCE [LARGE SCALE GENOMIC DNA]</scope>
</reference>
<dbReference type="Ensembl" id="ENSCSAVT00000009127.1">
    <property type="protein sequence ID" value="ENSCSAVP00000009013.1"/>
    <property type="gene ID" value="ENSCSAVG00000005328.1"/>
</dbReference>
<dbReference type="HOGENOM" id="CLU_051699_4_0_1"/>
<evidence type="ECO:0000256" key="4">
    <source>
        <dbReference type="ARBA" id="ARBA00012950"/>
    </source>
</evidence>
<reference evidence="13" key="2">
    <citation type="submission" date="2025-08" db="UniProtKB">
        <authorList>
            <consortium name="Ensembl"/>
        </authorList>
    </citation>
    <scope>IDENTIFICATION</scope>
</reference>
<comment type="subcellular location">
    <subcellularLocation>
        <location evidence="2">Cytoplasm</location>
    </subcellularLocation>
    <subcellularLocation>
        <location evidence="1">Nucleus</location>
    </subcellularLocation>
</comment>
<evidence type="ECO:0000256" key="2">
    <source>
        <dbReference type="ARBA" id="ARBA00004496"/>
    </source>
</evidence>
<dbReference type="PANTHER" id="PTHR20531:SF1">
    <property type="entry name" value="N-ALPHA-ACETYLTRANSFERASE 40"/>
    <property type="match status" value="1"/>
</dbReference>
<evidence type="ECO:0000259" key="12">
    <source>
        <dbReference type="PROSITE" id="PS51186"/>
    </source>
</evidence>
<keyword evidence="6" id="KW-0963">Cytoplasm</keyword>
<dbReference type="STRING" id="51511.ENSCSAVP00000009013"/>
<dbReference type="Pfam" id="PF00583">
    <property type="entry name" value="Acetyltransf_1"/>
    <property type="match status" value="1"/>
</dbReference>
<evidence type="ECO:0000256" key="1">
    <source>
        <dbReference type="ARBA" id="ARBA00004123"/>
    </source>
</evidence>
<dbReference type="PANTHER" id="PTHR20531">
    <property type="entry name" value="N-ALPHA-ACETYLTRANSFERASE 40"/>
    <property type="match status" value="1"/>
</dbReference>
<organism evidence="13 14">
    <name type="scientific">Ciona savignyi</name>
    <name type="common">Pacific transparent sea squirt</name>
    <dbReference type="NCBI Taxonomy" id="51511"/>
    <lineage>
        <taxon>Eukaryota</taxon>
        <taxon>Metazoa</taxon>
        <taxon>Chordata</taxon>
        <taxon>Tunicata</taxon>
        <taxon>Ascidiacea</taxon>
        <taxon>Phlebobranchia</taxon>
        <taxon>Cionidae</taxon>
        <taxon>Ciona</taxon>
    </lineage>
</organism>
<dbReference type="GO" id="GO:0005737">
    <property type="term" value="C:cytoplasm"/>
    <property type="evidence" value="ECO:0007669"/>
    <property type="project" value="UniProtKB-SubCell"/>
</dbReference>
<evidence type="ECO:0000256" key="6">
    <source>
        <dbReference type="ARBA" id="ARBA00022490"/>
    </source>
</evidence>
<keyword evidence="14" id="KW-1185">Reference proteome</keyword>
<proteinExistence type="inferred from homology"/>
<comment type="catalytic activity">
    <reaction evidence="11">
        <text>N-terminal L-seryl-[histone H4] + acetyl-CoA = N-terminal N(alpha)-acetyl-L-seryl-[histone H4] + CoA + H(+)</text>
        <dbReference type="Rhea" id="RHEA:50596"/>
        <dbReference type="Rhea" id="RHEA-COMP:12740"/>
        <dbReference type="Rhea" id="RHEA-COMP:12743"/>
        <dbReference type="ChEBI" id="CHEBI:15378"/>
        <dbReference type="ChEBI" id="CHEBI:57287"/>
        <dbReference type="ChEBI" id="CHEBI:57288"/>
        <dbReference type="ChEBI" id="CHEBI:64738"/>
        <dbReference type="ChEBI" id="CHEBI:83690"/>
        <dbReference type="EC" id="2.3.1.257"/>
    </reaction>
</comment>
<dbReference type="GO" id="GO:0043998">
    <property type="term" value="F:histone H2A acetyltransferase activity"/>
    <property type="evidence" value="ECO:0007669"/>
    <property type="project" value="InterPro"/>
</dbReference>
<dbReference type="GO" id="GO:0005634">
    <property type="term" value="C:nucleus"/>
    <property type="evidence" value="ECO:0007669"/>
    <property type="project" value="UniProtKB-SubCell"/>
</dbReference>
<evidence type="ECO:0000256" key="3">
    <source>
        <dbReference type="ARBA" id="ARBA00008870"/>
    </source>
</evidence>
<dbReference type="InterPro" id="IPR016181">
    <property type="entry name" value="Acyl_CoA_acyltransferase"/>
</dbReference>
<dbReference type="CDD" id="cd04301">
    <property type="entry name" value="NAT_SF"/>
    <property type="match status" value="1"/>
</dbReference>
<evidence type="ECO:0000256" key="10">
    <source>
        <dbReference type="ARBA" id="ARBA00047821"/>
    </source>
</evidence>
<dbReference type="EC" id="2.3.1.257" evidence="4"/>
<dbReference type="Gene3D" id="3.40.630.30">
    <property type="match status" value="1"/>
</dbReference>
<keyword evidence="7" id="KW-0808">Transferase</keyword>
<dbReference type="InParanoid" id="H2YUK3"/>
<dbReference type="InterPro" id="IPR000182">
    <property type="entry name" value="GNAT_dom"/>
</dbReference>
<evidence type="ECO:0000256" key="7">
    <source>
        <dbReference type="ARBA" id="ARBA00022679"/>
    </source>
</evidence>